<dbReference type="AlphaFoldDB" id="A0A1B0DK26"/>
<protein>
    <submittedName>
        <fullName evidence="1">Uncharacterized protein</fullName>
    </submittedName>
</protein>
<reference evidence="1" key="1">
    <citation type="submission" date="2022-08" db="UniProtKB">
        <authorList>
            <consortium name="EnsemblMetazoa"/>
        </authorList>
    </citation>
    <scope>IDENTIFICATION</scope>
    <source>
        <strain evidence="1">Israel</strain>
    </source>
</reference>
<accession>A0A1B0DK26</accession>
<sequence>MQSWKLLLKITSATTTPFKSHCLIKYITSVRSIS</sequence>
<dbReference type="VEuPathDB" id="VectorBase:PPAI008600"/>
<evidence type="ECO:0000313" key="2">
    <source>
        <dbReference type="Proteomes" id="UP000092462"/>
    </source>
</evidence>
<evidence type="ECO:0000313" key="1">
    <source>
        <dbReference type="EnsemblMetazoa" id="PPAI008600-PA"/>
    </source>
</evidence>
<name>A0A1B0DK26_PHLPP</name>
<proteinExistence type="predicted"/>
<dbReference type="EMBL" id="AJVK01066059">
    <property type="status" value="NOT_ANNOTATED_CDS"/>
    <property type="molecule type" value="Genomic_DNA"/>
</dbReference>
<organism evidence="1 2">
    <name type="scientific">Phlebotomus papatasi</name>
    <name type="common">Sandfly</name>
    <dbReference type="NCBI Taxonomy" id="29031"/>
    <lineage>
        <taxon>Eukaryota</taxon>
        <taxon>Metazoa</taxon>
        <taxon>Ecdysozoa</taxon>
        <taxon>Arthropoda</taxon>
        <taxon>Hexapoda</taxon>
        <taxon>Insecta</taxon>
        <taxon>Pterygota</taxon>
        <taxon>Neoptera</taxon>
        <taxon>Endopterygota</taxon>
        <taxon>Diptera</taxon>
        <taxon>Nematocera</taxon>
        <taxon>Psychodoidea</taxon>
        <taxon>Psychodidae</taxon>
        <taxon>Phlebotomus</taxon>
        <taxon>Phlebotomus</taxon>
    </lineage>
</organism>
<dbReference type="Proteomes" id="UP000092462">
    <property type="component" value="Unassembled WGS sequence"/>
</dbReference>
<keyword evidence="2" id="KW-1185">Reference proteome</keyword>
<dbReference type="EnsemblMetazoa" id="PPAI008600-RA">
    <property type="protein sequence ID" value="PPAI008600-PA"/>
    <property type="gene ID" value="PPAI008600"/>
</dbReference>